<comment type="subcellular location">
    <subcellularLocation>
        <location evidence="1">Cell membrane</location>
        <topology evidence="1">Peripheral membrane protein</topology>
    </subcellularLocation>
</comment>
<dbReference type="InterPro" id="IPR019748">
    <property type="entry name" value="FERM_central"/>
</dbReference>
<dbReference type="Pfam" id="PF09380">
    <property type="entry name" value="FERM_C"/>
    <property type="match status" value="1"/>
</dbReference>
<dbReference type="InterPro" id="IPR008954">
    <property type="entry name" value="Moesin_tail_sf"/>
</dbReference>
<name>A0A7J7KFW8_BUGNE</name>
<evidence type="ECO:0000256" key="3">
    <source>
        <dbReference type="ARBA" id="ARBA00023136"/>
    </source>
</evidence>
<dbReference type="CDD" id="cd14473">
    <property type="entry name" value="FERM_B-lobe"/>
    <property type="match status" value="1"/>
</dbReference>
<dbReference type="SUPFAM" id="SSF48678">
    <property type="entry name" value="Moesin tail domain"/>
    <property type="match status" value="1"/>
</dbReference>
<dbReference type="Gene3D" id="1.20.80.10">
    <property type="match status" value="1"/>
</dbReference>
<reference evidence="7" key="1">
    <citation type="submission" date="2020-06" db="EMBL/GenBank/DDBJ databases">
        <title>Draft genome of Bugula neritina, a colonial animal packing powerful symbionts and potential medicines.</title>
        <authorList>
            <person name="Rayko M."/>
        </authorList>
    </citation>
    <scope>NUCLEOTIDE SEQUENCE [LARGE SCALE GENOMIC DNA]</scope>
    <source>
        <strain evidence="7">Kwan_BN1</strain>
    </source>
</reference>
<accession>A0A7J7KFW8</accession>
<dbReference type="SMART" id="SM01196">
    <property type="entry name" value="FERM_C"/>
    <property type="match status" value="1"/>
</dbReference>
<dbReference type="Pfam" id="PF00373">
    <property type="entry name" value="FERM_M"/>
    <property type="match status" value="1"/>
</dbReference>
<dbReference type="Pfam" id="PF00769">
    <property type="entry name" value="ERM_C"/>
    <property type="match status" value="1"/>
</dbReference>
<keyword evidence="3" id="KW-0472">Membrane</keyword>
<dbReference type="InterPro" id="IPR041789">
    <property type="entry name" value="ERM_FERM_C"/>
</dbReference>
<keyword evidence="5" id="KW-0732">Signal</keyword>
<dbReference type="SUPFAM" id="SSF50729">
    <property type="entry name" value="PH domain-like"/>
    <property type="match status" value="1"/>
</dbReference>
<dbReference type="InterPro" id="IPR000798">
    <property type="entry name" value="Ez/rad/moesin-like"/>
</dbReference>
<dbReference type="PROSITE" id="PS00661">
    <property type="entry name" value="FERM_2"/>
    <property type="match status" value="1"/>
</dbReference>
<dbReference type="InterPro" id="IPR035963">
    <property type="entry name" value="FERM_2"/>
</dbReference>
<feature type="region of interest" description="Disordered" evidence="4">
    <location>
        <begin position="229"/>
        <end position="374"/>
    </location>
</feature>
<dbReference type="CDD" id="cd13194">
    <property type="entry name" value="FERM_C_ERM"/>
    <property type="match status" value="1"/>
</dbReference>
<evidence type="ECO:0000313" key="7">
    <source>
        <dbReference type="EMBL" id="KAF6036824.1"/>
    </source>
</evidence>
<dbReference type="InterPro" id="IPR018980">
    <property type="entry name" value="FERM_PH-like_C"/>
</dbReference>
<feature type="compositionally biased region" description="Basic and acidic residues" evidence="4">
    <location>
        <begin position="229"/>
        <end position="262"/>
    </location>
</feature>
<feature type="compositionally biased region" description="Basic and acidic residues" evidence="4">
    <location>
        <begin position="275"/>
        <end position="285"/>
    </location>
</feature>
<gene>
    <name evidence="7" type="ORF">EB796_004874</name>
</gene>
<dbReference type="GO" id="GO:0003779">
    <property type="term" value="F:actin binding"/>
    <property type="evidence" value="ECO:0007669"/>
    <property type="project" value="InterPro"/>
</dbReference>
<feature type="region of interest" description="Disordered" evidence="4">
    <location>
        <begin position="392"/>
        <end position="418"/>
    </location>
</feature>
<dbReference type="PRINTS" id="PR00661">
    <property type="entry name" value="ERMFAMILY"/>
</dbReference>
<evidence type="ECO:0000313" key="8">
    <source>
        <dbReference type="Proteomes" id="UP000593567"/>
    </source>
</evidence>
<dbReference type="OrthoDB" id="6018897at2759"/>
<dbReference type="Gene3D" id="6.10.360.10">
    <property type="match status" value="1"/>
</dbReference>
<evidence type="ECO:0000256" key="1">
    <source>
        <dbReference type="ARBA" id="ARBA00004202"/>
    </source>
</evidence>
<feature type="compositionally biased region" description="Acidic residues" evidence="4">
    <location>
        <begin position="343"/>
        <end position="362"/>
    </location>
</feature>
<proteinExistence type="predicted"/>
<evidence type="ECO:0000256" key="4">
    <source>
        <dbReference type="SAM" id="MobiDB-lite"/>
    </source>
</evidence>
<dbReference type="SUPFAM" id="SSF47031">
    <property type="entry name" value="Second domain of FERM"/>
    <property type="match status" value="1"/>
</dbReference>
<dbReference type="FunFam" id="2.30.29.30:FF:000003">
    <property type="entry name" value="Radixin isoform 1"/>
    <property type="match status" value="1"/>
</dbReference>
<feature type="compositionally biased region" description="Basic and acidic residues" evidence="4">
    <location>
        <begin position="363"/>
        <end position="374"/>
    </location>
</feature>
<feature type="chain" id="PRO_5029566248" evidence="5">
    <location>
        <begin position="25"/>
        <end position="418"/>
    </location>
</feature>
<feature type="domain" description="FERM" evidence="6">
    <location>
        <begin position="1"/>
        <end position="160"/>
    </location>
</feature>
<evidence type="ECO:0000256" key="5">
    <source>
        <dbReference type="SAM" id="SignalP"/>
    </source>
</evidence>
<dbReference type="EMBL" id="VXIV02000665">
    <property type="protein sequence ID" value="KAF6036824.1"/>
    <property type="molecule type" value="Genomic_DNA"/>
</dbReference>
<dbReference type="AlphaFoldDB" id="A0A7J7KFW8"/>
<dbReference type="GO" id="GO:0005886">
    <property type="term" value="C:plasma membrane"/>
    <property type="evidence" value="ECO:0007669"/>
    <property type="project" value="UniProtKB-SubCell"/>
</dbReference>
<feature type="compositionally biased region" description="Basic and acidic residues" evidence="4">
    <location>
        <begin position="292"/>
        <end position="333"/>
    </location>
</feature>
<dbReference type="Proteomes" id="UP000593567">
    <property type="component" value="Unassembled WGS sequence"/>
</dbReference>
<dbReference type="InterPro" id="IPR000299">
    <property type="entry name" value="FERM_domain"/>
</dbReference>
<comment type="caution">
    <text evidence="7">The sequence shown here is derived from an EMBL/GenBank/DDBJ whole genome shotgun (WGS) entry which is preliminary data.</text>
</comment>
<evidence type="ECO:0000259" key="6">
    <source>
        <dbReference type="PROSITE" id="PS50057"/>
    </source>
</evidence>
<protein>
    <submittedName>
        <fullName evidence="7">RDX</fullName>
    </submittedName>
</protein>
<organism evidence="7 8">
    <name type="scientific">Bugula neritina</name>
    <name type="common">Brown bryozoan</name>
    <name type="synonym">Sertularia neritina</name>
    <dbReference type="NCBI Taxonomy" id="10212"/>
    <lineage>
        <taxon>Eukaryota</taxon>
        <taxon>Metazoa</taxon>
        <taxon>Spiralia</taxon>
        <taxon>Lophotrochozoa</taxon>
        <taxon>Bryozoa</taxon>
        <taxon>Gymnolaemata</taxon>
        <taxon>Cheilostomatida</taxon>
        <taxon>Flustrina</taxon>
        <taxon>Buguloidea</taxon>
        <taxon>Bugulidae</taxon>
        <taxon>Bugula</taxon>
    </lineage>
</organism>
<dbReference type="PANTHER" id="PTHR23281">
    <property type="entry name" value="MERLIN/MOESIN/EZRIN/RADIXIN"/>
    <property type="match status" value="1"/>
</dbReference>
<feature type="compositionally biased region" description="Low complexity" evidence="4">
    <location>
        <begin position="263"/>
        <end position="274"/>
    </location>
</feature>
<dbReference type="InterPro" id="IPR011259">
    <property type="entry name" value="ERM_C_dom"/>
</dbReference>
<feature type="signal peptide" evidence="5">
    <location>
        <begin position="1"/>
        <end position="24"/>
    </location>
</feature>
<keyword evidence="8" id="KW-1185">Reference proteome</keyword>
<keyword evidence="2" id="KW-1003">Cell membrane</keyword>
<dbReference type="InterPro" id="IPR014352">
    <property type="entry name" value="FERM/acyl-CoA-bd_prot_sf"/>
</dbReference>
<dbReference type="Gene3D" id="2.30.29.30">
    <property type="entry name" value="Pleckstrin-homology domain (PH domain)/Phosphotyrosine-binding domain (PTB)"/>
    <property type="match status" value="1"/>
</dbReference>
<dbReference type="InterPro" id="IPR011993">
    <property type="entry name" value="PH-like_dom_sf"/>
</dbReference>
<dbReference type="InterPro" id="IPR011174">
    <property type="entry name" value="ERM"/>
</dbReference>
<dbReference type="Gene3D" id="1.20.5.450">
    <property type="match status" value="1"/>
</dbReference>
<sequence>MHTIHYDCCFVCAVLSLSVGSVLDQHQLSKAEWEERIVNWYSEHKGLMREDAMMEYLKIAQDLEMYGVNYFDIKNKKGTDLFLGVDALGLNIYERDDKLTPRIGFPWSEIRNISFNDKKFIIKPIDKKAPDFVFYTGRLRISKRILALCMGNHELYMRRRKADSIEVQQMKAQAKEERAAREQRETLKEVEKRKLLTEEKKKREAAEQEKQELQDRLKAFELERERQAEQLEETRKQTQELEEKAKAAEEERAAVEEAKRAAEAAQAAALAAASAEREEKERLEAEAAAARLEAERREQEALEKEAEAQRARQELEEQRLRMEMEKRELEEKLASPANLYMNEGDDHDENDDYTAELQVGEEDVPRPEEERETLQAKNARLQKQLEDLKSELKISQDSTKQTAEDKIHIENVAQGEPI</sequence>
<dbReference type="PROSITE" id="PS50057">
    <property type="entry name" value="FERM_3"/>
    <property type="match status" value="1"/>
</dbReference>
<evidence type="ECO:0000256" key="2">
    <source>
        <dbReference type="ARBA" id="ARBA00022475"/>
    </source>
</evidence>
<dbReference type="InterPro" id="IPR019747">
    <property type="entry name" value="FERM_CS"/>
</dbReference>